<dbReference type="InterPro" id="IPR003265">
    <property type="entry name" value="HhH-GPD_domain"/>
</dbReference>
<evidence type="ECO:0000256" key="2">
    <source>
        <dbReference type="ARBA" id="ARBA00002933"/>
    </source>
</evidence>
<evidence type="ECO:0000313" key="17">
    <source>
        <dbReference type="Proteomes" id="UP000822862"/>
    </source>
</evidence>
<dbReference type="EC" id="3.2.2.31" evidence="4 14"/>
<evidence type="ECO:0000256" key="8">
    <source>
        <dbReference type="ARBA" id="ARBA00022763"/>
    </source>
</evidence>
<comment type="cofactor">
    <cofactor evidence="14">
        <name>[4Fe-4S] cluster</name>
        <dbReference type="ChEBI" id="CHEBI:49883"/>
    </cofactor>
    <text evidence="14">Binds 1 [4Fe-4S] cluster.</text>
</comment>
<evidence type="ECO:0000256" key="1">
    <source>
        <dbReference type="ARBA" id="ARBA00000843"/>
    </source>
</evidence>
<evidence type="ECO:0000313" key="16">
    <source>
        <dbReference type="EMBL" id="QZA58176.1"/>
    </source>
</evidence>
<dbReference type="SUPFAM" id="SSF48150">
    <property type="entry name" value="DNA-glycosylase"/>
    <property type="match status" value="1"/>
</dbReference>
<dbReference type="Proteomes" id="UP000822862">
    <property type="component" value="Chromosome"/>
</dbReference>
<keyword evidence="11" id="KW-0411">Iron-sulfur</keyword>
<dbReference type="InterPro" id="IPR023170">
    <property type="entry name" value="HhH_base_excis_C"/>
</dbReference>
<evidence type="ECO:0000256" key="5">
    <source>
        <dbReference type="ARBA" id="ARBA00022023"/>
    </source>
</evidence>
<keyword evidence="17" id="KW-1185">Reference proteome</keyword>
<reference evidence="16 17" key="2">
    <citation type="submission" date="2021-05" db="EMBL/GenBank/DDBJ databases">
        <title>Ecology and evolution of chlamydial symbionts of arthropods.</title>
        <authorList>
            <person name="Halter T."/>
            <person name="Sixt B.S."/>
            <person name="Toenshoff E.R."/>
            <person name="Koestlbacher S."/>
            <person name="Schulz F."/>
            <person name="Kostanjsek R."/>
            <person name="Collingro A."/>
            <person name="Hendrickx F."/>
            <person name="Horn M."/>
        </authorList>
    </citation>
    <scope>NUCLEOTIDE SEQUENCE [LARGE SCALE GENOMIC DNA]</scope>
    <source>
        <strain evidence="16 17">15C</strain>
    </source>
</reference>
<dbReference type="SUPFAM" id="SSF55811">
    <property type="entry name" value="Nudix"/>
    <property type="match status" value="1"/>
</dbReference>
<dbReference type="CDD" id="cd00056">
    <property type="entry name" value="ENDO3c"/>
    <property type="match status" value="1"/>
</dbReference>
<feature type="domain" description="HhH-GPD" evidence="15">
    <location>
        <begin position="34"/>
        <end position="185"/>
    </location>
</feature>
<dbReference type="RefSeq" id="WP_220716050.1">
    <property type="nucleotide sequence ID" value="NZ_CP075585.1"/>
</dbReference>
<sequence>MDIEALKKWFLAQKRDFSWRISPTPYGVWISEVMLQQTRASVVEGHFERWMILFPDVKTLALAPQVEIIKAWEGLGYYNRARNLHLAAKYILEKYEGVIPDNREELEKIKGLGPYTVGALLNFAFHQKAAAVDANVTRVLARYYYVEEDVTKAKTKQLIQLKTENLLPETEPWVCMEALIELGSLVCSKVAKCIKCPIKRGCRARELKSQHRLPKKPPKKKVQLLHRNVIVLVYQDSVLLRKTESGLMADLYEFPYFEKEKSQEEILLTFLSREAIYQQHLNAVNHTFTHFKAILLPSVWRALRKEIFSNYIWVLKKDLVKFPFSAGHRKIIQQIEGIR</sequence>
<dbReference type="InterPro" id="IPR000445">
    <property type="entry name" value="HhH_motif"/>
</dbReference>
<accession>A0ABX8YY19</accession>
<dbReference type="Pfam" id="PF00730">
    <property type="entry name" value="HhH-GPD"/>
    <property type="match status" value="1"/>
</dbReference>
<dbReference type="EMBL" id="CP075585">
    <property type="protein sequence ID" value="QZA58176.1"/>
    <property type="molecule type" value="Genomic_DNA"/>
</dbReference>
<keyword evidence="8 14" id="KW-0227">DNA damage</keyword>
<dbReference type="InterPro" id="IPR044298">
    <property type="entry name" value="MIG/MutY"/>
</dbReference>
<gene>
    <name evidence="16" type="ORF">RHAB15C_0000046</name>
</gene>
<evidence type="ECO:0000256" key="7">
    <source>
        <dbReference type="ARBA" id="ARBA00022723"/>
    </source>
</evidence>
<evidence type="ECO:0000256" key="9">
    <source>
        <dbReference type="ARBA" id="ARBA00022801"/>
    </source>
</evidence>
<comment type="function">
    <text evidence="2">Adenine glycosylase active on G-A mispairs. MutY also corrects error-prone DNA synthesis past GO lesions which are due to the oxidatively damaged form of guanine: 7,8-dihydro-8-oxoguanine (8-oxo-dGTP).</text>
</comment>
<keyword evidence="6" id="KW-0004">4Fe-4S</keyword>
<dbReference type="Gene3D" id="3.90.79.10">
    <property type="entry name" value="Nucleoside Triphosphate Pyrophosphohydrolase"/>
    <property type="match status" value="1"/>
</dbReference>
<dbReference type="CDD" id="cd03431">
    <property type="entry name" value="NUDIX_DNA_Glycosylase_C-MutY"/>
    <property type="match status" value="1"/>
</dbReference>
<keyword evidence="13 14" id="KW-0326">Glycosidase</keyword>
<dbReference type="InterPro" id="IPR015797">
    <property type="entry name" value="NUDIX_hydrolase-like_dom_sf"/>
</dbReference>
<keyword evidence="7" id="KW-0479">Metal-binding</keyword>
<keyword evidence="9 16" id="KW-0378">Hydrolase</keyword>
<dbReference type="Pfam" id="PF00633">
    <property type="entry name" value="HHH"/>
    <property type="match status" value="1"/>
</dbReference>
<reference evidence="16 17" key="1">
    <citation type="submission" date="2020-01" db="EMBL/GenBank/DDBJ databases">
        <authorList>
            <person name="Sixt B."/>
            <person name="Schulz F."/>
            <person name="Kostanjsek R."/>
            <person name="Koestlbacher S."/>
            <person name="Collingro A."/>
            <person name="Toenshoff E."/>
            <person name="Horn M."/>
        </authorList>
    </citation>
    <scope>NUCLEOTIDE SEQUENCE [LARGE SCALE GENOMIC DNA]</scope>
    <source>
        <strain evidence="16 17">15C</strain>
    </source>
</reference>
<organism evidence="16 17">
    <name type="scientific">Candidatus Rhabdochlamydia porcellionis</name>
    <dbReference type="NCBI Taxonomy" id="225148"/>
    <lineage>
        <taxon>Bacteria</taxon>
        <taxon>Pseudomonadati</taxon>
        <taxon>Chlamydiota</taxon>
        <taxon>Chlamydiia</taxon>
        <taxon>Parachlamydiales</taxon>
        <taxon>Candidatus Rhabdochlamydiaceae</taxon>
        <taxon>Candidatus Rhabdochlamydia</taxon>
    </lineage>
</organism>
<evidence type="ECO:0000256" key="12">
    <source>
        <dbReference type="ARBA" id="ARBA00023204"/>
    </source>
</evidence>
<keyword evidence="12" id="KW-0234">DNA repair</keyword>
<evidence type="ECO:0000256" key="6">
    <source>
        <dbReference type="ARBA" id="ARBA00022485"/>
    </source>
</evidence>
<dbReference type="Gene3D" id="1.10.1670.10">
    <property type="entry name" value="Helix-hairpin-Helix base-excision DNA repair enzymes (C-terminal)"/>
    <property type="match status" value="1"/>
</dbReference>
<dbReference type="InterPro" id="IPR011257">
    <property type="entry name" value="DNA_glycosylase"/>
</dbReference>
<comment type="catalytic activity">
    <reaction evidence="1 14">
        <text>Hydrolyzes free adenine bases from 7,8-dihydro-8-oxoguanine:adenine mismatched double-stranded DNA, leaving an apurinic site.</text>
        <dbReference type="EC" id="3.2.2.31"/>
    </reaction>
</comment>
<dbReference type="PANTHER" id="PTHR42944:SF1">
    <property type="entry name" value="ADENINE DNA GLYCOSYLASE"/>
    <property type="match status" value="1"/>
</dbReference>
<comment type="similarity">
    <text evidence="3 14">Belongs to the Nth/MutY family.</text>
</comment>
<evidence type="ECO:0000256" key="3">
    <source>
        <dbReference type="ARBA" id="ARBA00008343"/>
    </source>
</evidence>
<dbReference type="Gene3D" id="1.10.340.30">
    <property type="entry name" value="Hypothetical protein, domain 2"/>
    <property type="match status" value="1"/>
</dbReference>
<evidence type="ECO:0000256" key="13">
    <source>
        <dbReference type="ARBA" id="ARBA00023295"/>
    </source>
</evidence>
<evidence type="ECO:0000256" key="10">
    <source>
        <dbReference type="ARBA" id="ARBA00023004"/>
    </source>
</evidence>
<dbReference type="InterPro" id="IPR029119">
    <property type="entry name" value="MutY_C"/>
</dbReference>
<proteinExistence type="inferred from homology"/>
<protein>
    <recommendedName>
        <fullName evidence="5 14">Adenine DNA glycosylase</fullName>
        <ecNumber evidence="4 14">3.2.2.31</ecNumber>
    </recommendedName>
</protein>
<dbReference type="SMART" id="SM00478">
    <property type="entry name" value="ENDO3c"/>
    <property type="match status" value="1"/>
</dbReference>
<evidence type="ECO:0000256" key="11">
    <source>
        <dbReference type="ARBA" id="ARBA00023014"/>
    </source>
</evidence>
<name>A0ABX8YY19_9BACT</name>
<evidence type="ECO:0000259" key="15">
    <source>
        <dbReference type="SMART" id="SM00478"/>
    </source>
</evidence>
<dbReference type="Pfam" id="PF14815">
    <property type="entry name" value="NUDIX_4"/>
    <property type="match status" value="1"/>
</dbReference>
<keyword evidence="10 14" id="KW-0408">Iron</keyword>
<evidence type="ECO:0000256" key="4">
    <source>
        <dbReference type="ARBA" id="ARBA00012045"/>
    </source>
</evidence>
<dbReference type="GO" id="GO:0000701">
    <property type="term" value="F:purine-specific mismatch base pair DNA N-glycosylase activity"/>
    <property type="evidence" value="ECO:0007669"/>
    <property type="project" value="UniProtKB-EC"/>
</dbReference>
<evidence type="ECO:0000256" key="14">
    <source>
        <dbReference type="RuleBase" id="RU365096"/>
    </source>
</evidence>
<dbReference type="PANTHER" id="PTHR42944">
    <property type="entry name" value="ADENINE DNA GLYCOSYLASE"/>
    <property type="match status" value="1"/>
</dbReference>